<keyword evidence="2" id="KW-1185">Reference proteome</keyword>
<accession>A0A1H9SSW2</accession>
<reference evidence="2" key="1">
    <citation type="submission" date="2016-10" db="EMBL/GenBank/DDBJ databases">
        <authorList>
            <person name="Varghese N."/>
            <person name="Submissions S."/>
        </authorList>
    </citation>
    <scope>NUCLEOTIDE SEQUENCE [LARGE SCALE GENOMIC DNA]</scope>
    <source>
        <strain evidence="2">S1b</strain>
    </source>
</reference>
<evidence type="ECO:0000313" key="1">
    <source>
        <dbReference type="EMBL" id="SER87493.1"/>
    </source>
</evidence>
<sequence length="76" mass="8653">MDYITKPVSRKQLRQYAVLFRELFDVSQEGPFPVLDALEMLPDVFEGSTYVVVQDDELPKNVVAQCVKNEGKGFTI</sequence>
<evidence type="ECO:0000313" key="2">
    <source>
        <dbReference type="Proteomes" id="UP000182471"/>
    </source>
</evidence>
<organism evidence="1 2">
    <name type="scientific">Lachnobacterium bovis</name>
    <dbReference type="NCBI Taxonomy" id="140626"/>
    <lineage>
        <taxon>Bacteria</taxon>
        <taxon>Bacillati</taxon>
        <taxon>Bacillota</taxon>
        <taxon>Clostridia</taxon>
        <taxon>Lachnospirales</taxon>
        <taxon>Lachnospiraceae</taxon>
        <taxon>Lachnobacterium</taxon>
    </lineage>
</organism>
<dbReference type="Proteomes" id="UP000182471">
    <property type="component" value="Unassembled WGS sequence"/>
</dbReference>
<name>A0A1H9SSW2_9FIRM</name>
<proteinExistence type="predicted"/>
<dbReference type="EMBL" id="FOGW01000012">
    <property type="protein sequence ID" value="SER87493.1"/>
    <property type="molecule type" value="Genomic_DNA"/>
</dbReference>
<gene>
    <name evidence="1" type="ORF">SAMN02910429_01346</name>
</gene>
<dbReference type="RefSeq" id="WP_074730646.1">
    <property type="nucleotide sequence ID" value="NZ_FOGW01000012.1"/>
</dbReference>
<dbReference type="AlphaFoldDB" id="A0A1H9SSW2"/>
<protein>
    <submittedName>
        <fullName evidence="1">Uncharacterized protein</fullName>
    </submittedName>
</protein>